<evidence type="ECO:0000256" key="4">
    <source>
        <dbReference type="ARBA" id="ARBA00022824"/>
    </source>
</evidence>
<comment type="similarity">
    <text evidence="1 9">Belongs to the YIF1 family.</text>
</comment>
<proteinExistence type="inferred from homology"/>
<comment type="function">
    <text evidence="9">Has a role in transport between endoplasmic reticulum and Golgi.</text>
</comment>
<organism evidence="10">
    <name type="scientific">Timema poppense</name>
    <name type="common">Walking stick</name>
    <dbReference type="NCBI Taxonomy" id="170557"/>
    <lineage>
        <taxon>Eukaryota</taxon>
        <taxon>Metazoa</taxon>
        <taxon>Ecdysozoa</taxon>
        <taxon>Arthropoda</taxon>
        <taxon>Hexapoda</taxon>
        <taxon>Insecta</taxon>
        <taxon>Pterygota</taxon>
        <taxon>Neoptera</taxon>
        <taxon>Polyneoptera</taxon>
        <taxon>Phasmatodea</taxon>
        <taxon>Timematodea</taxon>
        <taxon>Timematoidea</taxon>
        <taxon>Timematidae</taxon>
        <taxon>Timema</taxon>
    </lineage>
</organism>
<evidence type="ECO:0000256" key="1">
    <source>
        <dbReference type="ARBA" id="ARBA00009727"/>
    </source>
</evidence>
<protein>
    <recommendedName>
        <fullName evidence="9">Protein YIF1</fullName>
    </recommendedName>
</protein>
<dbReference type="EMBL" id="OD010996">
    <property type="protein sequence ID" value="CAD7416398.1"/>
    <property type="molecule type" value="Genomic_DNA"/>
</dbReference>
<dbReference type="GO" id="GO:0030134">
    <property type="term" value="C:COPII-coated ER to Golgi transport vesicle"/>
    <property type="evidence" value="ECO:0007669"/>
    <property type="project" value="TreeGrafter"/>
</dbReference>
<dbReference type="PANTHER" id="PTHR14083">
    <property type="entry name" value="YIP1 INTERACTING FACTOR HOMOLOG YIF1 PROTEIN"/>
    <property type="match status" value="1"/>
</dbReference>
<dbReference type="PANTHER" id="PTHR14083:SF0">
    <property type="entry name" value="YIP1D-INTERACTING FACTOR 1, ISOFORM C"/>
    <property type="match status" value="1"/>
</dbReference>
<keyword evidence="3 9" id="KW-0812">Transmembrane</keyword>
<dbReference type="Pfam" id="PF03878">
    <property type="entry name" value="YIF1"/>
    <property type="match status" value="1"/>
</dbReference>
<feature type="transmembrane region" description="Helical" evidence="9">
    <location>
        <begin position="122"/>
        <end position="141"/>
    </location>
</feature>
<evidence type="ECO:0000256" key="6">
    <source>
        <dbReference type="ARBA" id="ARBA00022989"/>
    </source>
</evidence>
<evidence type="ECO:0000256" key="3">
    <source>
        <dbReference type="ARBA" id="ARBA00022692"/>
    </source>
</evidence>
<feature type="transmembrane region" description="Helical" evidence="9">
    <location>
        <begin position="153"/>
        <end position="175"/>
    </location>
</feature>
<comment type="subcellular location">
    <subcellularLocation>
        <location evidence="9">Endoplasmic reticulum membrane</location>
        <topology evidence="9">Multi-pass membrane protein</topology>
    </subcellularLocation>
    <subcellularLocation>
        <location evidence="9">Golgi apparatus membrane</location>
        <topology evidence="9">Multi-pass membrane protein</topology>
    </subcellularLocation>
</comment>
<dbReference type="AlphaFoldDB" id="A0A7R9HCV9"/>
<name>A0A7R9HCV9_TIMPO</name>
<keyword evidence="7 9" id="KW-0333">Golgi apparatus</keyword>
<sequence>MNESEKRAVNDYNSLSSAKKGEYPQSSQGFSVPGQFLAEPLVANVAMQYGQALMGSGRQLVDKELEKYVPVSRLKYYFAVDTQYVAKKLALLFFPFTHADWSLKYEQDEPVQPRYEINAPDLYIPMMAFVTYVLLAGLVLGMQNRFSPEVLGIQASSALAWTVVEIVLEIVTLYVTNIQTKLRTLDLVAFGGYKYVGYV</sequence>
<dbReference type="InterPro" id="IPR005578">
    <property type="entry name" value="Yif1_fam"/>
</dbReference>
<keyword evidence="2 9" id="KW-0813">Transport</keyword>
<accession>A0A7R9HCV9</accession>
<evidence type="ECO:0000256" key="9">
    <source>
        <dbReference type="RuleBase" id="RU368073"/>
    </source>
</evidence>
<keyword evidence="8 9" id="KW-0472">Membrane</keyword>
<evidence type="ECO:0000256" key="7">
    <source>
        <dbReference type="ARBA" id="ARBA00023034"/>
    </source>
</evidence>
<evidence type="ECO:0000313" key="10">
    <source>
        <dbReference type="EMBL" id="CAD7416398.1"/>
    </source>
</evidence>
<gene>
    <name evidence="10" type="ORF">TPSB3V08_LOCUS11011</name>
</gene>
<dbReference type="GO" id="GO:0000139">
    <property type="term" value="C:Golgi membrane"/>
    <property type="evidence" value="ECO:0007669"/>
    <property type="project" value="UniProtKB-SubCell"/>
</dbReference>
<dbReference type="GO" id="GO:0005789">
    <property type="term" value="C:endoplasmic reticulum membrane"/>
    <property type="evidence" value="ECO:0007669"/>
    <property type="project" value="UniProtKB-SubCell"/>
</dbReference>
<keyword evidence="6 9" id="KW-1133">Transmembrane helix</keyword>
<evidence type="ECO:0000256" key="2">
    <source>
        <dbReference type="ARBA" id="ARBA00022448"/>
    </source>
</evidence>
<dbReference type="GO" id="GO:0006888">
    <property type="term" value="P:endoplasmic reticulum to Golgi vesicle-mediated transport"/>
    <property type="evidence" value="ECO:0007669"/>
    <property type="project" value="UniProtKB-UniRule"/>
</dbReference>
<evidence type="ECO:0000256" key="8">
    <source>
        <dbReference type="ARBA" id="ARBA00023136"/>
    </source>
</evidence>
<reference evidence="10" key="1">
    <citation type="submission" date="2020-11" db="EMBL/GenBank/DDBJ databases">
        <authorList>
            <person name="Tran Van P."/>
        </authorList>
    </citation>
    <scope>NUCLEOTIDE SEQUENCE</scope>
</reference>
<keyword evidence="5 9" id="KW-0653">Protein transport</keyword>
<comment type="caution">
    <text evidence="9">Lacks conserved residue(s) required for the propagation of feature annotation.</text>
</comment>
<keyword evidence="4 9" id="KW-0256">Endoplasmic reticulum</keyword>
<evidence type="ECO:0000256" key="5">
    <source>
        <dbReference type="ARBA" id="ARBA00022927"/>
    </source>
</evidence>
<dbReference type="GO" id="GO:0015031">
    <property type="term" value="P:protein transport"/>
    <property type="evidence" value="ECO:0007669"/>
    <property type="project" value="UniProtKB-KW"/>
</dbReference>
<dbReference type="GO" id="GO:0005793">
    <property type="term" value="C:endoplasmic reticulum-Golgi intermediate compartment"/>
    <property type="evidence" value="ECO:0007669"/>
    <property type="project" value="UniProtKB-UniRule"/>
</dbReference>